<dbReference type="SMART" id="SM00355">
    <property type="entry name" value="ZnF_C2H2"/>
    <property type="match status" value="2"/>
</dbReference>
<dbReference type="Gene3D" id="3.30.160.60">
    <property type="entry name" value="Classic Zinc Finger"/>
    <property type="match status" value="1"/>
</dbReference>
<dbReference type="AlphaFoldDB" id="A0AA88YHN7"/>
<evidence type="ECO:0000313" key="2">
    <source>
        <dbReference type="EMBL" id="KAK3105095.1"/>
    </source>
</evidence>
<keyword evidence="3" id="KW-1185">Reference proteome</keyword>
<feature type="domain" description="C2H2-type" evidence="1">
    <location>
        <begin position="61"/>
        <end position="83"/>
    </location>
</feature>
<organism evidence="2 3">
    <name type="scientific">Pinctada imbricata</name>
    <name type="common">Atlantic pearl-oyster</name>
    <name type="synonym">Pinctada martensii</name>
    <dbReference type="NCBI Taxonomy" id="66713"/>
    <lineage>
        <taxon>Eukaryota</taxon>
        <taxon>Metazoa</taxon>
        <taxon>Spiralia</taxon>
        <taxon>Lophotrochozoa</taxon>
        <taxon>Mollusca</taxon>
        <taxon>Bivalvia</taxon>
        <taxon>Autobranchia</taxon>
        <taxon>Pteriomorphia</taxon>
        <taxon>Pterioida</taxon>
        <taxon>Pterioidea</taxon>
        <taxon>Pteriidae</taxon>
        <taxon>Pinctada</taxon>
    </lineage>
</organism>
<comment type="caution">
    <text evidence="2">The sequence shown here is derived from an EMBL/GenBank/DDBJ whole genome shotgun (WGS) entry which is preliminary data.</text>
</comment>
<evidence type="ECO:0000259" key="1">
    <source>
        <dbReference type="SMART" id="SM00355"/>
    </source>
</evidence>
<accession>A0AA88YHN7</accession>
<evidence type="ECO:0000313" key="3">
    <source>
        <dbReference type="Proteomes" id="UP001186944"/>
    </source>
</evidence>
<protein>
    <recommendedName>
        <fullName evidence="1">C2H2-type domain-containing protein</fullName>
    </recommendedName>
</protein>
<name>A0AA88YHN7_PINIB</name>
<reference evidence="2" key="1">
    <citation type="submission" date="2019-08" db="EMBL/GenBank/DDBJ databases">
        <title>The improved chromosome-level genome for the pearl oyster Pinctada fucata martensii using PacBio sequencing and Hi-C.</title>
        <authorList>
            <person name="Zheng Z."/>
        </authorList>
    </citation>
    <scope>NUCLEOTIDE SEQUENCE</scope>
    <source>
        <strain evidence="2">ZZ-2019</strain>
        <tissue evidence="2">Adductor muscle</tissue>
    </source>
</reference>
<dbReference type="Proteomes" id="UP001186944">
    <property type="component" value="Unassembled WGS sequence"/>
</dbReference>
<dbReference type="EMBL" id="VSWD01000004">
    <property type="protein sequence ID" value="KAK3105095.1"/>
    <property type="molecule type" value="Genomic_DNA"/>
</dbReference>
<dbReference type="InterPro" id="IPR013087">
    <property type="entry name" value="Znf_C2H2_type"/>
</dbReference>
<gene>
    <name evidence="2" type="ORF">FSP39_017191</name>
</gene>
<sequence length="147" mass="16494">MADVLDLHPNQEEAIGGDRAIVFPPQGMACPVPSCGDHIFNSYPGLMKHWKKRHTASIRVHKCPRCPKEDPRRTHITQHLLRHHHVPMNNLREAQLGVTTEVKSNKQFISPGDILPPRKSQDAAVPILEPVGAMDLDQAMDFYGLDL</sequence>
<proteinExistence type="predicted"/>
<feature type="domain" description="C2H2-type" evidence="1">
    <location>
        <begin position="28"/>
        <end position="54"/>
    </location>
</feature>